<dbReference type="GeneID" id="111126352"/>
<evidence type="ECO:0000256" key="10">
    <source>
        <dbReference type="ARBA" id="ARBA00023303"/>
    </source>
</evidence>
<feature type="transmembrane region" description="Helical" evidence="13">
    <location>
        <begin position="102"/>
        <end position="121"/>
    </location>
</feature>
<feature type="region of interest" description="Disordered" evidence="12">
    <location>
        <begin position="689"/>
        <end position="712"/>
    </location>
</feature>
<keyword evidence="8" id="KW-0406">Ion transport</keyword>
<dbReference type="Gene3D" id="1.10.287.70">
    <property type="match status" value="1"/>
</dbReference>
<evidence type="ECO:0000256" key="12">
    <source>
        <dbReference type="SAM" id="MobiDB-lite"/>
    </source>
</evidence>
<dbReference type="InterPro" id="IPR047871">
    <property type="entry name" value="K_chnl_Slo-like"/>
</dbReference>
<feature type="transmembrane region" description="Helical" evidence="13">
    <location>
        <begin position="206"/>
        <end position="226"/>
    </location>
</feature>
<organism evidence="15 16">
    <name type="scientific">Crassostrea virginica</name>
    <name type="common">Eastern oyster</name>
    <dbReference type="NCBI Taxonomy" id="6565"/>
    <lineage>
        <taxon>Eukaryota</taxon>
        <taxon>Metazoa</taxon>
        <taxon>Spiralia</taxon>
        <taxon>Lophotrochozoa</taxon>
        <taxon>Mollusca</taxon>
        <taxon>Bivalvia</taxon>
        <taxon>Autobranchia</taxon>
        <taxon>Pteriomorphia</taxon>
        <taxon>Ostreida</taxon>
        <taxon>Ostreoidea</taxon>
        <taxon>Ostreidae</taxon>
        <taxon>Crassostrea</taxon>
    </lineage>
</organism>
<keyword evidence="9 13" id="KW-0472">Membrane</keyword>
<reference evidence="16" key="1">
    <citation type="submission" date="2025-08" db="UniProtKB">
        <authorList>
            <consortium name="RefSeq"/>
        </authorList>
    </citation>
    <scope>IDENTIFICATION</scope>
    <source>
        <tissue evidence="16">Whole sample</tissue>
    </source>
</reference>
<feature type="domain" description="RCK N-terminal" evidence="14">
    <location>
        <begin position="370"/>
        <end position="506"/>
    </location>
</feature>
<evidence type="ECO:0000256" key="9">
    <source>
        <dbReference type="ARBA" id="ARBA00023136"/>
    </source>
</evidence>
<dbReference type="Pfam" id="PF22614">
    <property type="entry name" value="Slo-like_RCK"/>
    <property type="match status" value="2"/>
</dbReference>
<evidence type="ECO:0000256" key="4">
    <source>
        <dbReference type="ARBA" id="ARBA00022692"/>
    </source>
</evidence>
<gene>
    <name evidence="16" type="primary">LOC111126352</name>
</gene>
<dbReference type="Gene3D" id="3.40.50.720">
    <property type="entry name" value="NAD(P)-binding Rossmann-like Domain"/>
    <property type="match status" value="2"/>
</dbReference>
<proteinExistence type="predicted"/>
<dbReference type="GO" id="GO:0005886">
    <property type="term" value="C:plasma membrane"/>
    <property type="evidence" value="ECO:0007669"/>
    <property type="project" value="TreeGrafter"/>
</dbReference>
<dbReference type="FunFam" id="3.40.50.720:FF:000011">
    <property type="entry name" value="Potassium channel subfamily T member 1"/>
    <property type="match status" value="1"/>
</dbReference>
<dbReference type="RefSeq" id="XP_022326607.1">
    <property type="nucleotide sequence ID" value="XM_022470899.1"/>
</dbReference>
<keyword evidence="3" id="KW-0633">Potassium transport</keyword>
<keyword evidence="10" id="KW-0407">Ion channel</keyword>
<dbReference type="InterPro" id="IPR003148">
    <property type="entry name" value="RCK_N"/>
</dbReference>
<dbReference type="Pfam" id="PF03493">
    <property type="entry name" value="BK_channel_a"/>
    <property type="match status" value="1"/>
</dbReference>
<evidence type="ECO:0000259" key="14">
    <source>
        <dbReference type="PROSITE" id="PS51201"/>
    </source>
</evidence>
<feature type="transmembrane region" description="Helical" evidence="13">
    <location>
        <begin position="299"/>
        <end position="317"/>
    </location>
</feature>
<keyword evidence="15" id="KW-1185">Reference proteome</keyword>
<evidence type="ECO:0000256" key="5">
    <source>
        <dbReference type="ARBA" id="ARBA00022826"/>
    </source>
</evidence>
<feature type="region of interest" description="Disordered" evidence="12">
    <location>
        <begin position="1288"/>
        <end position="1330"/>
    </location>
</feature>
<comment type="catalytic activity">
    <reaction evidence="11">
        <text>K(+)(in) = K(+)(out)</text>
        <dbReference type="Rhea" id="RHEA:29463"/>
        <dbReference type="ChEBI" id="CHEBI:29103"/>
    </reaction>
</comment>
<keyword evidence="6" id="KW-0630">Potassium</keyword>
<keyword evidence="7 13" id="KW-1133">Transmembrane helix</keyword>
<dbReference type="Pfam" id="PF07885">
    <property type="entry name" value="Ion_trans_2"/>
    <property type="match status" value="1"/>
</dbReference>
<feature type="transmembrane region" description="Helical" evidence="13">
    <location>
        <begin position="172"/>
        <end position="194"/>
    </location>
</feature>
<name>A0A8B8DEP4_CRAVI</name>
<dbReference type="GO" id="GO:0015271">
    <property type="term" value="F:outward rectifier potassium channel activity"/>
    <property type="evidence" value="ECO:0007669"/>
    <property type="project" value="TreeGrafter"/>
</dbReference>
<dbReference type="SUPFAM" id="SSF81324">
    <property type="entry name" value="Voltage-gated potassium channels"/>
    <property type="match status" value="1"/>
</dbReference>
<accession>A0A8B8DEP4</accession>
<feature type="compositionally biased region" description="Polar residues" evidence="12">
    <location>
        <begin position="1308"/>
        <end position="1330"/>
    </location>
</feature>
<feature type="domain" description="RCK N-terminal" evidence="14">
    <location>
        <begin position="819"/>
        <end position="963"/>
    </location>
</feature>
<dbReference type="OrthoDB" id="257992at2759"/>
<dbReference type="PANTHER" id="PTHR10027">
    <property type="entry name" value="CALCIUM-ACTIVATED POTASSIUM CHANNEL ALPHA CHAIN"/>
    <property type="match status" value="1"/>
</dbReference>
<evidence type="ECO:0000256" key="3">
    <source>
        <dbReference type="ARBA" id="ARBA00022538"/>
    </source>
</evidence>
<protein>
    <submittedName>
        <fullName evidence="16">Potassium channel subfamily T member 2-like isoform X1</fullName>
    </submittedName>
</protein>
<evidence type="ECO:0000256" key="7">
    <source>
        <dbReference type="ARBA" id="ARBA00022989"/>
    </source>
</evidence>
<evidence type="ECO:0000256" key="13">
    <source>
        <dbReference type="SAM" id="Phobius"/>
    </source>
</evidence>
<comment type="subcellular location">
    <subcellularLocation>
        <location evidence="1">Membrane</location>
        <topology evidence="1">Multi-pass membrane protein</topology>
    </subcellularLocation>
</comment>
<evidence type="ECO:0000256" key="8">
    <source>
        <dbReference type="ARBA" id="ARBA00023065"/>
    </source>
</evidence>
<dbReference type="GO" id="GO:0005228">
    <property type="term" value="F:intracellular sodium-activated potassium channel activity"/>
    <property type="evidence" value="ECO:0007669"/>
    <property type="project" value="TreeGrafter"/>
</dbReference>
<keyword evidence="5" id="KW-0631">Potassium channel</keyword>
<evidence type="ECO:0000313" key="16">
    <source>
        <dbReference type="RefSeq" id="XP_022326607.1"/>
    </source>
</evidence>
<evidence type="ECO:0000256" key="2">
    <source>
        <dbReference type="ARBA" id="ARBA00022448"/>
    </source>
</evidence>
<evidence type="ECO:0000256" key="6">
    <source>
        <dbReference type="ARBA" id="ARBA00022958"/>
    </source>
</evidence>
<evidence type="ECO:0000256" key="1">
    <source>
        <dbReference type="ARBA" id="ARBA00004141"/>
    </source>
</evidence>
<keyword evidence="2" id="KW-0813">Transport</keyword>
<keyword evidence="4 13" id="KW-0812">Transmembrane</keyword>
<sequence>MTKDGSIYDHKRLIIAVSEEDRDVSTTAPHHRYRPRGQRAMKNIRYHRVPGFASTGPDRDILNYAYGSETNLERVRVEFFTNEKSLKERLQLYFIKNQRSSLRIRIFNFAIKLLTCILYIVRVMSDSVPNQCSEQQIEAQNTSTCHVTLDPEDFKENKVIKWENILWVNRPFALWIAQVTVAIISLLETVLIQYLSYKGNILQQILSVEFLLELVNTVPFVITIFWPPLRQLFIPVFFNIWLAKQALEDMFNDLHRVMMKSQSALSQQIMILIATIVCLVITSMCGVQHLQRGGNRQFDLFESLWFSMVTFSTVGYGDIYPDIWISQLYMLTMIFAALIVFPRQLEHLGYTWLERQRQGGAYSHHRAQTERHVVVCTTTLQSDTVLDFLNEFYAHGILQDYYVVLLSPCDLDPTMKVLLQVPIWAQRVIYIRGSALKDSDLTRARVQDAEACFILAARNYADRGASDQHTILRSWAIKDFAPHCPQYVQIFRPENKFHVKFAEHVVCEDEFKYALLANNCLCPATSTLVTLLLHTSRGQEGQQSSEDWQKLYGKCSGNEIYHIKLGESKFFKEYEGKSFTFASFHAHRRFGVSLVGVQQNIEDSTIQLNPGPRHIMKTDDICFYMNITKEENTRTFNLAHPQEGGQKLDQQNLPTGTQHASRVASMIASVGEGFDDFGPGTVALELQHTRVEKSDSSKSLTSSEVKRPSHLELPKGLNIQSLQKRPSIAPVPAFLEANDIRIQLNSDVESDEEEEIPSMNSEEIGSEYVRGFPPITPYIGTSPTLCHLMKEKRPQCCLKLAKECEHCPHKNAKEYKWPNRAIIVCADYASNGLYNFIVPLRSHARPKSQLKPIVLLLEREPDSTFLETICHFPLVYWMIGSIECEGSHSIDDLLRAGINMADNVVIVNKETSNSAEEETLADCNTIVAVQTIFRLFPSANIITELSQTSNMRFMQFRANDSYAYTLAKLEKKERTRGSHISYMFRLPFAAGNVFSASMLDTLLYQAYLKDYLITFVRLLLGVDQAVGSGHLSCMTISKEDLWIRTYGRLYQKLCSTTCEIPIGIYRTFTQPRTASANAESNSHGSTAPRDQSALNLAFRNSVIRRKPNPSRAKADQDVNLSMVGIEVDNNNQMTPERHEISQMVKCRMHSLGQPTDDYAQENDKRNTISYVIINPSYDQKLQLDDVIYLIKPSSLSPQPSPLIDERKFHSNQAMSKREEPTGADNPDIDFKCAYNNSTTHPESCFGKTKSLSNLEQKPDISCDMKKSRTFSPADLRVIPDRCDSSENDWESDYCHSLEDSEEPETSFHLGNQTTAEDPPNQKTGISGTIV</sequence>
<dbReference type="Proteomes" id="UP000694844">
    <property type="component" value="Chromosome 3"/>
</dbReference>
<dbReference type="FunFam" id="1.10.287.70:FF:000137">
    <property type="entry name" value="Slowpoke 2, isoform E"/>
    <property type="match status" value="1"/>
</dbReference>
<dbReference type="KEGG" id="cvn:111126352"/>
<feature type="transmembrane region" description="Helical" evidence="13">
    <location>
        <begin position="269"/>
        <end position="287"/>
    </location>
</feature>
<evidence type="ECO:0000256" key="11">
    <source>
        <dbReference type="ARBA" id="ARBA00034430"/>
    </source>
</evidence>
<dbReference type="InterPro" id="IPR003929">
    <property type="entry name" value="K_chnl_BK_asu"/>
</dbReference>
<dbReference type="PROSITE" id="PS51201">
    <property type="entry name" value="RCK_N"/>
    <property type="match status" value="2"/>
</dbReference>
<dbReference type="FunFam" id="3.40.50.720:FF:000034">
    <property type="entry name" value="Potassium channel subfamily T member 1"/>
    <property type="match status" value="1"/>
</dbReference>
<dbReference type="PANTHER" id="PTHR10027:SF10">
    <property type="entry name" value="SLOWPOKE 2, ISOFORM D"/>
    <property type="match status" value="1"/>
</dbReference>
<evidence type="ECO:0000313" key="15">
    <source>
        <dbReference type="Proteomes" id="UP000694844"/>
    </source>
</evidence>
<dbReference type="InterPro" id="IPR013099">
    <property type="entry name" value="K_chnl_dom"/>
</dbReference>